<comment type="caution">
    <text evidence="1">The sequence shown here is derived from an EMBL/GenBank/DDBJ whole genome shotgun (WGS) entry which is preliminary data.</text>
</comment>
<evidence type="ECO:0000313" key="1">
    <source>
        <dbReference type="EMBL" id="RQM10591.1"/>
    </source>
</evidence>
<dbReference type="EMBL" id="QKXF01000576">
    <property type="protein sequence ID" value="RQM10591.1"/>
    <property type="molecule type" value="Genomic_DNA"/>
</dbReference>
<reference evidence="1 2" key="1">
    <citation type="submission" date="2018-06" db="EMBL/GenBank/DDBJ databases">
        <title>Comparative genomics of downy mildews reveals potential adaptations to biotrophy.</title>
        <authorList>
            <person name="Fletcher K."/>
            <person name="Klosterman S.J."/>
            <person name="Derevnina L."/>
            <person name="Martin F."/>
            <person name="Koike S."/>
            <person name="Reyes Chin-Wo S."/>
            <person name="Mou B."/>
            <person name="Michelmore R."/>
        </authorList>
    </citation>
    <scope>NUCLEOTIDE SEQUENCE [LARGE SCALE GENOMIC DNA]</scope>
    <source>
        <strain evidence="1 2">R13</strain>
    </source>
</reference>
<evidence type="ECO:0000313" key="2">
    <source>
        <dbReference type="Proteomes" id="UP000286097"/>
    </source>
</evidence>
<name>A0A3R7XPV3_9STRA</name>
<gene>
    <name evidence="1" type="ORF">DD237_005787</name>
</gene>
<dbReference type="AlphaFoldDB" id="A0A3R7XPV3"/>
<sequence length="87" mass="9301">MRPFALPKKEKGMDCREFRECGEFGSGTLQYPNHDGKAVTVGATSALLVAMEAALAVVGRLGVCCGTKCRQDIFETSSMDLEVGTLV</sequence>
<dbReference type="Proteomes" id="UP000286097">
    <property type="component" value="Unassembled WGS sequence"/>
</dbReference>
<accession>A0A3R7XPV3</accession>
<protein>
    <submittedName>
        <fullName evidence="1">Uncharacterized protein</fullName>
    </submittedName>
</protein>
<dbReference type="VEuPathDB" id="FungiDB:DD237_005787"/>
<organism evidence="1 2">
    <name type="scientific">Peronospora effusa</name>
    <dbReference type="NCBI Taxonomy" id="542832"/>
    <lineage>
        <taxon>Eukaryota</taxon>
        <taxon>Sar</taxon>
        <taxon>Stramenopiles</taxon>
        <taxon>Oomycota</taxon>
        <taxon>Peronosporomycetes</taxon>
        <taxon>Peronosporales</taxon>
        <taxon>Peronosporaceae</taxon>
        <taxon>Peronospora</taxon>
    </lineage>
</organism>
<proteinExistence type="predicted"/>